<sequence>MTALIIGLDGGGTSTRCVVVSETGEVAGRGRAGGANVVSVADPAANLLAALRAAMHGLDPALVAGGVFGLAGSGAERARRLAGEAWRSAGLPGCPAVVADVLVAFASATAEPDGTVLIAGTGAVAARIARWEVAAVADGHGWLVGDEGSGVWIGRQAVTAALKSLDGRAGPTVLLDRLASLGTSAGEIVSTVYAQVADSGPAWLASFAPLVDAAARDGDAAACAILDEAARRLAATARALGPAAGPLVLAGSLLTQPTELARRVRAELGDAARPIPARDGAAGAAALALRAAFPAADLHRRVIGECA</sequence>
<dbReference type="Pfam" id="PF01869">
    <property type="entry name" value="BcrAD_BadFG"/>
    <property type="match status" value="1"/>
</dbReference>
<name>A0A5M3XL67_9ACTN</name>
<dbReference type="InterPro" id="IPR043129">
    <property type="entry name" value="ATPase_NBD"/>
</dbReference>
<comment type="caution">
    <text evidence="2">The sequence shown here is derived from an EMBL/GenBank/DDBJ whole genome shotgun (WGS) entry which is preliminary data.</text>
</comment>
<evidence type="ECO:0000313" key="3">
    <source>
        <dbReference type="Proteomes" id="UP000377595"/>
    </source>
</evidence>
<keyword evidence="2" id="KW-0418">Kinase</keyword>
<feature type="domain" description="ATPase BadF/BadG/BcrA/BcrD type" evidence="1">
    <location>
        <begin position="6"/>
        <end position="288"/>
    </location>
</feature>
<keyword evidence="3" id="KW-1185">Reference proteome</keyword>
<dbReference type="Gene3D" id="3.30.420.40">
    <property type="match status" value="2"/>
</dbReference>
<dbReference type="Proteomes" id="UP000377595">
    <property type="component" value="Unassembled WGS sequence"/>
</dbReference>
<dbReference type="InterPro" id="IPR002731">
    <property type="entry name" value="ATPase_BadF"/>
</dbReference>
<dbReference type="GO" id="GO:0016301">
    <property type="term" value="F:kinase activity"/>
    <property type="evidence" value="ECO:0007669"/>
    <property type="project" value="UniProtKB-KW"/>
</dbReference>
<organism evidence="2 3">
    <name type="scientific">Acrocarpospora pleiomorpha</name>
    <dbReference type="NCBI Taxonomy" id="90975"/>
    <lineage>
        <taxon>Bacteria</taxon>
        <taxon>Bacillati</taxon>
        <taxon>Actinomycetota</taxon>
        <taxon>Actinomycetes</taxon>
        <taxon>Streptosporangiales</taxon>
        <taxon>Streptosporangiaceae</taxon>
        <taxon>Acrocarpospora</taxon>
    </lineage>
</organism>
<dbReference type="PANTHER" id="PTHR43190">
    <property type="entry name" value="N-ACETYL-D-GLUCOSAMINE KINASE"/>
    <property type="match status" value="1"/>
</dbReference>
<dbReference type="RefSeq" id="WP_155345918.1">
    <property type="nucleotide sequence ID" value="NZ_BAAAHM010000032.1"/>
</dbReference>
<protein>
    <submittedName>
        <fullName evidence="2">N-acetylglucosamine kinase</fullName>
    </submittedName>
</protein>
<dbReference type="OrthoDB" id="8701357at2"/>
<evidence type="ECO:0000313" key="2">
    <source>
        <dbReference type="EMBL" id="GES20909.1"/>
    </source>
</evidence>
<dbReference type="PANTHER" id="PTHR43190:SF3">
    <property type="entry name" value="N-ACETYL-D-GLUCOSAMINE KINASE"/>
    <property type="match status" value="1"/>
</dbReference>
<proteinExistence type="predicted"/>
<dbReference type="SUPFAM" id="SSF53067">
    <property type="entry name" value="Actin-like ATPase domain"/>
    <property type="match status" value="2"/>
</dbReference>
<dbReference type="InterPro" id="IPR052519">
    <property type="entry name" value="Euk-type_GlcNAc_Kinase"/>
</dbReference>
<dbReference type="AlphaFoldDB" id="A0A5M3XL67"/>
<accession>A0A5M3XL67</accession>
<dbReference type="EMBL" id="BLAF01000019">
    <property type="protein sequence ID" value="GES20909.1"/>
    <property type="molecule type" value="Genomic_DNA"/>
</dbReference>
<reference evidence="2 3" key="1">
    <citation type="submission" date="2019-10" db="EMBL/GenBank/DDBJ databases">
        <title>Whole genome shotgun sequence of Acrocarpospora pleiomorpha NBRC 16267.</title>
        <authorList>
            <person name="Ichikawa N."/>
            <person name="Kimura A."/>
            <person name="Kitahashi Y."/>
            <person name="Komaki H."/>
            <person name="Oguchi A."/>
        </authorList>
    </citation>
    <scope>NUCLEOTIDE SEQUENCE [LARGE SCALE GENOMIC DNA]</scope>
    <source>
        <strain evidence="2 3">NBRC 16267</strain>
    </source>
</reference>
<evidence type="ECO:0000259" key="1">
    <source>
        <dbReference type="Pfam" id="PF01869"/>
    </source>
</evidence>
<gene>
    <name evidence="2" type="ORF">Aple_038050</name>
</gene>
<keyword evidence="2" id="KW-0808">Transferase</keyword>